<name>A0A3D9LG72_9MICC</name>
<keyword evidence="3" id="KW-1185">Reference proteome</keyword>
<dbReference type="EMBL" id="QREH01000001">
    <property type="protein sequence ID" value="REE04664.1"/>
    <property type="molecule type" value="Genomic_DNA"/>
</dbReference>
<evidence type="ECO:0000256" key="1">
    <source>
        <dbReference type="SAM" id="MobiDB-lite"/>
    </source>
</evidence>
<dbReference type="Proteomes" id="UP000256727">
    <property type="component" value="Unassembled WGS sequence"/>
</dbReference>
<dbReference type="RefSeq" id="WP_115932554.1">
    <property type="nucleotide sequence ID" value="NZ_QREH01000001.1"/>
</dbReference>
<accession>A0A3D9LG72</accession>
<dbReference type="AlphaFoldDB" id="A0A3D9LG72"/>
<proteinExistence type="predicted"/>
<evidence type="ECO:0000313" key="2">
    <source>
        <dbReference type="EMBL" id="REE04664.1"/>
    </source>
</evidence>
<organism evidence="2 3">
    <name type="scientific">Citricoccus muralis</name>
    <dbReference type="NCBI Taxonomy" id="169134"/>
    <lineage>
        <taxon>Bacteria</taxon>
        <taxon>Bacillati</taxon>
        <taxon>Actinomycetota</taxon>
        <taxon>Actinomycetes</taxon>
        <taxon>Micrococcales</taxon>
        <taxon>Micrococcaceae</taxon>
        <taxon>Citricoccus</taxon>
    </lineage>
</organism>
<comment type="caution">
    <text evidence="2">The sequence shown here is derived from an EMBL/GenBank/DDBJ whole genome shotgun (WGS) entry which is preliminary data.</text>
</comment>
<gene>
    <name evidence="2" type="ORF">C8E99_2509</name>
</gene>
<reference evidence="2 3" key="1">
    <citation type="submission" date="2018-07" db="EMBL/GenBank/DDBJ databases">
        <title>Sequencing the genomes of 1000 actinobacteria strains.</title>
        <authorList>
            <person name="Klenk H.-P."/>
        </authorList>
    </citation>
    <scope>NUCLEOTIDE SEQUENCE [LARGE SCALE GENOMIC DNA]</scope>
    <source>
        <strain evidence="2 3">DSM 14442</strain>
    </source>
</reference>
<feature type="region of interest" description="Disordered" evidence="1">
    <location>
        <begin position="114"/>
        <end position="135"/>
    </location>
</feature>
<sequence>MGFSDYEISADPARAIVESARGRFQDLDGMENKLEATGDAVASAADEDKITKALKDSYTNFQRPFVVTMISTADSIFSTTDNVINIYDNADSSMADDAKATAVEDMVYEATKYDNVPDYSATDSTGDQGKEETSW</sequence>
<evidence type="ECO:0000313" key="3">
    <source>
        <dbReference type="Proteomes" id="UP000256727"/>
    </source>
</evidence>
<protein>
    <submittedName>
        <fullName evidence="2">Uncharacterized protein</fullName>
    </submittedName>
</protein>